<keyword evidence="4" id="KW-1185">Reference proteome</keyword>
<feature type="compositionally biased region" description="Basic and acidic residues" evidence="1">
    <location>
        <begin position="12"/>
        <end position="24"/>
    </location>
</feature>
<evidence type="ECO:0000313" key="3">
    <source>
        <dbReference type="EMBL" id="KAH9291204.1"/>
    </source>
</evidence>
<feature type="non-terminal residue" evidence="3">
    <location>
        <position position="86"/>
    </location>
</feature>
<sequence>MLSEQTHHPLLSRHENGGDERCSRGESGGGGGGGGGAGAGAGAGAGSGSGSGSGGCQRLFAPTMFLLLLVSAGSLLYGANPPPRIR</sequence>
<proteinExistence type="predicted"/>
<keyword evidence="2" id="KW-0472">Membrane</keyword>
<name>A0AA38F3L0_TAXCH</name>
<feature type="region of interest" description="Disordered" evidence="1">
    <location>
        <begin position="1"/>
        <end position="53"/>
    </location>
</feature>
<keyword evidence="2" id="KW-1133">Transmembrane helix</keyword>
<organism evidence="3 4">
    <name type="scientific">Taxus chinensis</name>
    <name type="common">Chinese yew</name>
    <name type="synonym">Taxus wallichiana var. chinensis</name>
    <dbReference type="NCBI Taxonomy" id="29808"/>
    <lineage>
        <taxon>Eukaryota</taxon>
        <taxon>Viridiplantae</taxon>
        <taxon>Streptophyta</taxon>
        <taxon>Embryophyta</taxon>
        <taxon>Tracheophyta</taxon>
        <taxon>Spermatophyta</taxon>
        <taxon>Pinopsida</taxon>
        <taxon>Pinidae</taxon>
        <taxon>Conifers II</taxon>
        <taxon>Cupressales</taxon>
        <taxon>Taxaceae</taxon>
        <taxon>Taxus</taxon>
    </lineage>
</organism>
<gene>
    <name evidence="3" type="ORF">KI387_043609</name>
</gene>
<dbReference type="Proteomes" id="UP000824469">
    <property type="component" value="Unassembled WGS sequence"/>
</dbReference>
<keyword evidence="2" id="KW-0812">Transmembrane</keyword>
<comment type="caution">
    <text evidence="3">The sequence shown here is derived from an EMBL/GenBank/DDBJ whole genome shotgun (WGS) entry which is preliminary data.</text>
</comment>
<dbReference type="AlphaFoldDB" id="A0AA38F3L0"/>
<protein>
    <submittedName>
        <fullName evidence="3">Uncharacterized protein</fullName>
    </submittedName>
</protein>
<accession>A0AA38F3L0</accession>
<feature type="compositionally biased region" description="Gly residues" evidence="1">
    <location>
        <begin position="26"/>
        <end position="53"/>
    </location>
</feature>
<dbReference type="EMBL" id="JAHRHJ020003773">
    <property type="protein sequence ID" value="KAH9291204.1"/>
    <property type="molecule type" value="Genomic_DNA"/>
</dbReference>
<feature type="transmembrane region" description="Helical" evidence="2">
    <location>
        <begin position="59"/>
        <end position="79"/>
    </location>
</feature>
<evidence type="ECO:0000313" key="4">
    <source>
        <dbReference type="Proteomes" id="UP000824469"/>
    </source>
</evidence>
<evidence type="ECO:0000256" key="2">
    <source>
        <dbReference type="SAM" id="Phobius"/>
    </source>
</evidence>
<evidence type="ECO:0000256" key="1">
    <source>
        <dbReference type="SAM" id="MobiDB-lite"/>
    </source>
</evidence>
<reference evidence="3 4" key="1">
    <citation type="journal article" date="2021" name="Nat. Plants">
        <title>The Taxus genome provides insights into paclitaxel biosynthesis.</title>
        <authorList>
            <person name="Xiong X."/>
            <person name="Gou J."/>
            <person name="Liao Q."/>
            <person name="Li Y."/>
            <person name="Zhou Q."/>
            <person name="Bi G."/>
            <person name="Li C."/>
            <person name="Du R."/>
            <person name="Wang X."/>
            <person name="Sun T."/>
            <person name="Guo L."/>
            <person name="Liang H."/>
            <person name="Lu P."/>
            <person name="Wu Y."/>
            <person name="Zhang Z."/>
            <person name="Ro D.K."/>
            <person name="Shang Y."/>
            <person name="Huang S."/>
            <person name="Yan J."/>
        </authorList>
    </citation>
    <scope>NUCLEOTIDE SEQUENCE [LARGE SCALE GENOMIC DNA]</scope>
    <source>
        <strain evidence="3">Ta-2019</strain>
    </source>
</reference>